<keyword evidence="2" id="KW-1185">Reference proteome</keyword>
<organism evidence="1 2">
    <name type="scientific">Cesiribacter andamanensis AMV16</name>
    <dbReference type="NCBI Taxonomy" id="1279009"/>
    <lineage>
        <taxon>Bacteria</taxon>
        <taxon>Pseudomonadati</taxon>
        <taxon>Bacteroidota</taxon>
        <taxon>Cytophagia</taxon>
        <taxon>Cytophagales</taxon>
        <taxon>Cesiribacteraceae</taxon>
        <taxon>Cesiribacter</taxon>
    </lineage>
</organism>
<name>M7MZS1_9BACT</name>
<proteinExistence type="predicted"/>
<dbReference type="OrthoDB" id="644481at2"/>
<dbReference type="STRING" id="1279009.ADICEAN_02951"/>
<dbReference type="RefSeq" id="WP_009196338.1">
    <property type="nucleotide sequence ID" value="NZ_AODQ01000082.1"/>
</dbReference>
<evidence type="ECO:0000313" key="2">
    <source>
        <dbReference type="Proteomes" id="UP000011910"/>
    </source>
</evidence>
<evidence type="ECO:0000313" key="1">
    <source>
        <dbReference type="EMBL" id="EMR01928.1"/>
    </source>
</evidence>
<dbReference type="Proteomes" id="UP000011910">
    <property type="component" value="Unassembled WGS sequence"/>
</dbReference>
<protein>
    <submittedName>
        <fullName evidence="1">Uncharacterized protein</fullName>
    </submittedName>
</protein>
<comment type="caution">
    <text evidence="1">The sequence shown here is derived from an EMBL/GenBank/DDBJ whole genome shotgun (WGS) entry which is preliminary data.</text>
</comment>
<sequence length="267" mass="30368">MLLALLLPLWPAAAPAQQKKGPAFDQEAFAEKLVLADWLLQYDAMAWQSADSIRQLPPQQQDRLGNEWFCYQTADGSWQAVYGRYSPQGYELIAHYRKGGNGSILRSTLAPDTAFLNAHGRALQTASRELQGLKASINIRFNHYIRQQPDGRFTVWIFPAFQPNGLAVYGGEYCYTLDAGGRHILQDHSYSQGLFRAFKIGEHDEARLDYSELLQPSLGTVFFARYYNKFFSSICIENARFTSTARRLPDNSLHWSHTPKAKPTKRK</sequence>
<dbReference type="EMBL" id="AODQ01000082">
    <property type="protein sequence ID" value="EMR01928.1"/>
    <property type="molecule type" value="Genomic_DNA"/>
</dbReference>
<accession>M7MZS1</accession>
<dbReference type="PATRIC" id="fig|1279009.4.peg.2992"/>
<gene>
    <name evidence="1" type="ORF">ADICEAN_02951</name>
</gene>
<dbReference type="AlphaFoldDB" id="M7MZS1"/>
<reference evidence="1 2" key="1">
    <citation type="journal article" date="2013" name="Genome Announc.">
        <title>Draft Genome Sequence of Cesiribacter andamanensis Strain AMV16T, Isolated from a Soil Sample from a Mud Volcano in the Andaman Islands, India.</title>
        <authorList>
            <person name="Shivaji S."/>
            <person name="Ara S."/>
            <person name="Begum Z."/>
            <person name="Srinivas T.N."/>
            <person name="Singh A."/>
            <person name="Kumar Pinnaka A."/>
        </authorList>
    </citation>
    <scope>NUCLEOTIDE SEQUENCE [LARGE SCALE GENOMIC DNA]</scope>
    <source>
        <strain evidence="1 2">AMV16</strain>
    </source>
</reference>